<dbReference type="SUPFAM" id="SSF53850">
    <property type="entry name" value="Periplasmic binding protein-like II"/>
    <property type="match status" value="1"/>
</dbReference>
<dbReference type="InterPro" id="IPR036388">
    <property type="entry name" value="WH-like_DNA-bd_sf"/>
</dbReference>
<evidence type="ECO:0000256" key="4">
    <source>
        <dbReference type="ARBA" id="ARBA00023163"/>
    </source>
</evidence>
<dbReference type="Pfam" id="PF00126">
    <property type="entry name" value="HTH_1"/>
    <property type="match status" value="1"/>
</dbReference>
<keyword evidence="6" id="KW-0614">Plasmid</keyword>
<dbReference type="RefSeq" id="WP_268077007.1">
    <property type="nucleotide sequence ID" value="NZ_CP109967.1"/>
</dbReference>
<accession>A0ABY7ARX6</accession>
<name>A0ABY7ARX6_9ALTE</name>
<geneLocation type="plasmid" evidence="6 7">
    <name>pCadTS8_2</name>
</geneLocation>
<dbReference type="InterPro" id="IPR036390">
    <property type="entry name" value="WH_DNA-bd_sf"/>
</dbReference>
<keyword evidence="3" id="KW-0238">DNA-binding</keyword>
<keyword evidence="7" id="KW-1185">Reference proteome</keyword>
<proteinExistence type="inferred from homology"/>
<feature type="domain" description="HTH lysR-type" evidence="5">
    <location>
        <begin position="4"/>
        <end position="61"/>
    </location>
</feature>
<dbReference type="SUPFAM" id="SSF46785">
    <property type="entry name" value="Winged helix' DNA-binding domain"/>
    <property type="match status" value="1"/>
</dbReference>
<dbReference type="PROSITE" id="PS50931">
    <property type="entry name" value="HTH_LYSR"/>
    <property type="match status" value="1"/>
</dbReference>
<dbReference type="Proteomes" id="UP001163726">
    <property type="component" value="Plasmid pCadTS8_2"/>
</dbReference>
<evidence type="ECO:0000313" key="7">
    <source>
        <dbReference type="Proteomes" id="UP001163726"/>
    </source>
</evidence>
<dbReference type="Gene3D" id="3.40.190.10">
    <property type="entry name" value="Periplasmic binding protein-like II"/>
    <property type="match status" value="2"/>
</dbReference>
<keyword evidence="4" id="KW-0804">Transcription</keyword>
<evidence type="ECO:0000256" key="1">
    <source>
        <dbReference type="ARBA" id="ARBA00009437"/>
    </source>
</evidence>
<sequence>MADISIKQLSVFCSVSETANLGQTAEALFMTRGAASQALKNLEDSLGAALFERHKQRLILNTHGQQLRPIALEMLARQQQLKSLFKTSSELNKVRIGASRTIGNYLLPQYLSGELAGCIQSKIELNNSQILQDMLQHYQLDIALIESERIQGGLIQHHWQSDQMKLICSTEHPLAGQHLNWSDLDQQAWIVRESASGSREQFDHHLRPHLNQCQIRFEMSNLDAIMQAVTKNAGIALVSGLACYSRLKNAELAQIYMPITINRQLSIVYAKANQNLPQIKQLITILNPNTSYTQAT</sequence>
<evidence type="ECO:0000259" key="5">
    <source>
        <dbReference type="PROSITE" id="PS50931"/>
    </source>
</evidence>
<protein>
    <submittedName>
        <fullName evidence="6">LysR substrate-binding domain-containing protein</fullName>
    </submittedName>
</protein>
<organism evidence="6 7">
    <name type="scientific">Catenovulum adriaticum</name>
    <dbReference type="NCBI Taxonomy" id="2984846"/>
    <lineage>
        <taxon>Bacteria</taxon>
        <taxon>Pseudomonadati</taxon>
        <taxon>Pseudomonadota</taxon>
        <taxon>Gammaproteobacteria</taxon>
        <taxon>Alteromonadales</taxon>
        <taxon>Alteromonadaceae</taxon>
        <taxon>Catenovulum</taxon>
    </lineage>
</organism>
<dbReference type="EMBL" id="CP109967">
    <property type="protein sequence ID" value="WAJ72292.1"/>
    <property type="molecule type" value="Genomic_DNA"/>
</dbReference>
<evidence type="ECO:0000256" key="3">
    <source>
        <dbReference type="ARBA" id="ARBA00023125"/>
    </source>
</evidence>
<gene>
    <name evidence="6" type="ORF">OLW01_16255</name>
</gene>
<dbReference type="InterPro" id="IPR000847">
    <property type="entry name" value="LysR_HTH_N"/>
</dbReference>
<dbReference type="PANTHER" id="PTHR30126">
    <property type="entry name" value="HTH-TYPE TRANSCRIPTIONAL REGULATOR"/>
    <property type="match status" value="1"/>
</dbReference>
<evidence type="ECO:0000313" key="6">
    <source>
        <dbReference type="EMBL" id="WAJ72292.1"/>
    </source>
</evidence>
<keyword evidence="2" id="KW-0805">Transcription regulation</keyword>
<dbReference type="Pfam" id="PF03466">
    <property type="entry name" value="LysR_substrate"/>
    <property type="match status" value="1"/>
</dbReference>
<evidence type="ECO:0000256" key="2">
    <source>
        <dbReference type="ARBA" id="ARBA00023015"/>
    </source>
</evidence>
<dbReference type="InterPro" id="IPR005119">
    <property type="entry name" value="LysR_subst-bd"/>
</dbReference>
<dbReference type="Gene3D" id="1.10.10.10">
    <property type="entry name" value="Winged helix-like DNA-binding domain superfamily/Winged helix DNA-binding domain"/>
    <property type="match status" value="1"/>
</dbReference>
<dbReference type="PANTHER" id="PTHR30126:SF94">
    <property type="entry name" value="LYSR FAMILY TRANSCRIPTIONAL REGULATOR"/>
    <property type="match status" value="1"/>
</dbReference>
<reference evidence="6" key="1">
    <citation type="submission" date="2022-10" db="EMBL/GenBank/DDBJ databases">
        <title>Catenovulum adriacola sp. nov. isolated in the Harbour of Susak.</title>
        <authorList>
            <person name="Schoch T."/>
            <person name="Reich S.J."/>
            <person name="Stoeferle S."/>
            <person name="Flaiz M."/>
            <person name="Kazda M."/>
            <person name="Riedel C.U."/>
            <person name="Duerre P."/>
        </authorList>
    </citation>
    <scope>NUCLEOTIDE SEQUENCE</scope>
    <source>
        <strain evidence="6">TS8</strain>
        <plasmid evidence="6">pCadTS8_2</plasmid>
    </source>
</reference>
<comment type="similarity">
    <text evidence="1">Belongs to the LysR transcriptional regulatory family.</text>
</comment>